<sequence>MPALTFWPMRRSPQTLHLDRRVLQHRPAFPAPLQRRHCSECASGSWPTLADAAPRARYVPRWQIAAARRRSAPNKFTLLARMARGWWTPWPCPTPACSRATSGERSGGQERCRHAAGQADEKGHKRPASSLAPSLHHPPQPSGLRGDGWRQPASERAHRLASARSRESRSRDGWANALADCTLRNGEDGLGKFRQGHPCTRRTQTCAALAKIRCKSITPHPSHADTAKRTPPRLAAQHWRRLAAAPLLVPRPYRRRGSSLLAREFSRTPDEACSHRDFSAQYSGAATARGCSYTSRNDCHSARRGAAVCLGQAPRHDQRAFARRNPGRKTERLRITMERPGDVQSARVQLQLATPVLHHVSARSCWKSLPVTVAGCGRGGLCHVGRADSKVTPESPCNAHHSQPFLSWPHAELDHVHPALVQERQTPGDDLLRSQHDAILAQMPKRMRIQGGLTNAHHDSVDYNSSCRRKTALVFPLFPYENGELVAPVSKTGHVPVMAVRYSS</sequence>
<proteinExistence type="predicted"/>
<accession>A0A6A5WWN7</accession>
<name>A0A6A5WWN7_9PLEO</name>
<keyword evidence="3" id="KW-1185">Reference proteome</keyword>
<feature type="region of interest" description="Disordered" evidence="1">
    <location>
        <begin position="97"/>
        <end position="171"/>
    </location>
</feature>
<evidence type="ECO:0000256" key="1">
    <source>
        <dbReference type="SAM" id="MobiDB-lite"/>
    </source>
</evidence>
<dbReference type="EMBL" id="ML977563">
    <property type="protein sequence ID" value="KAF2005364.1"/>
    <property type="molecule type" value="Genomic_DNA"/>
</dbReference>
<dbReference type="Proteomes" id="UP000799779">
    <property type="component" value="Unassembled WGS sequence"/>
</dbReference>
<evidence type="ECO:0000313" key="2">
    <source>
        <dbReference type="EMBL" id="KAF2005364.1"/>
    </source>
</evidence>
<protein>
    <submittedName>
        <fullName evidence="2">Uncharacterized protein</fullName>
    </submittedName>
</protein>
<feature type="compositionally biased region" description="Basic and acidic residues" evidence="1">
    <location>
        <begin position="153"/>
        <end position="171"/>
    </location>
</feature>
<dbReference type="AlphaFoldDB" id="A0A6A5WWN7"/>
<reference evidence="2" key="1">
    <citation type="journal article" date="2020" name="Stud. Mycol.">
        <title>101 Dothideomycetes genomes: a test case for predicting lifestyles and emergence of pathogens.</title>
        <authorList>
            <person name="Haridas S."/>
            <person name="Albert R."/>
            <person name="Binder M."/>
            <person name="Bloem J."/>
            <person name="Labutti K."/>
            <person name="Salamov A."/>
            <person name="Andreopoulos B."/>
            <person name="Baker S."/>
            <person name="Barry K."/>
            <person name="Bills G."/>
            <person name="Bluhm B."/>
            <person name="Cannon C."/>
            <person name="Castanera R."/>
            <person name="Culley D."/>
            <person name="Daum C."/>
            <person name="Ezra D."/>
            <person name="Gonzalez J."/>
            <person name="Henrissat B."/>
            <person name="Kuo A."/>
            <person name="Liang C."/>
            <person name="Lipzen A."/>
            <person name="Lutzoni F."/>
            <person name="Magnuson J."/>
            <person name="Mondo S."/>
            <person name="Nolan M."/>
            <person name="Ohm R."/>
            <person name="Pangilinan J."/>
            <person name="Park H.-J."/>
            <person name="Ramirez L."/>
            <person name="Alfaro M."/>
            <person name="Sun H."/>
            <person name="Tritt A."/>
            <person name="Yoshinaga Y."/>
            <person name="Zwiers L.-H."/>
            <person name="Turgeon B."/>
            <person name="Goodwin S."/>
            <person name="Spatafora J."/>
            <person name="Crous P."/>
            <person name="Grigoriev I."/>
        </authorList>
    </citation>
    <scope>NUCLEOTIDE SEQUENCE</scope>
    <source>
        <strain evidence="2">CBS 123094</strain>
    </source>
</reference>
<organism evidence="2 3">
    <name type="scientific">Amniculicola lignicola CBS 123094</name>
    <dbReference type="NCBI Taxonomy" id="1392246"/>
    <lineage>
        <taxon>Eukaryota</taxon>
        <taxon>Fungi</taxon>
        <taxon>Dikarya</taxon>
        <taxon>Ascomycota</taxon>
        <taxon>Pezizomycotina</taxon>
        <taxon>Dothideomycetes</taxon>
        <taxon>Pleosporomycetidae</taxon>
        <taxon>Pleosporales</taxon>
        <taxon>Amniculicolaceae</taxon>
        <taxon>Amniculicola</taxon>
    </lineage>
</organism>
<gene>
    <name evidence="2" type="ORF">P154DRAFT_610217</name>
</gene>
<evidence type="ECO:0000313" key="3">
    <source>
        <dbReference type="Proteomes" id="UP000799779"/>
    </source>
</evidence>
<feature type="compositionally biased region" description="Basic and acidic residues" evidence="1">
    <location>
        <begin position="107"/>
        <end position="123"/>
    </location>
</feature>